<dbReference type="Proteomes" id="UP001595075">
    <property type="component" value="Unassembled WGS sequence"/>
</dbReference>
<comment type="caution">
    <text evidence="1">The sequence shown here is derived from an EMBL/GenBank/DDBJ whole genome shotgun (WGS) entry which is preliminary data.</text>
</comment>
<dbReference type="EMBL" id="JAZHXI010000004">
    <property type="protein sequence ID" value="KAL2072747.1"/>
    <property type="molecule type" value="Genomic_DNA"/>
</dbReference>
<gene>
    <name evidence="1" type="ORF">VTL71DRAFT_12090</name>
</gene>
<evidence type="ECO:0000313" key="1">
    <source>
        <dbReference type="EMBL" id="KAL2072747.1"/>
    </source>
</evidence>
<proteinExistence type="predicted"/>
<name>A0ABR4CSI3_9HELO</name>
<sequence>MSESVGIRQTPMKVLEGSYVSKRLLNPWSSSNTRTLLRFPVNQELMMRLVEISPSFVYFEIDVLVMADGSSSKCTLTGKVKKSVVRGRTGQDRTGTGPPSLPLPHWTSRIEFWMPQIPTTATGPGEMCKWADLELQIQSQGRPLLVPESPQLCGSCLQVVQMIWNGRFDSLSPSAANLK</sequence>
<evidence type="ECO:0000313" key="2">
    <source>
        <dbReference type="Proteomes" id="UP001595075"/>
    </source>
</evidence>
<keyword evidence="2" id="KW-1185">Reference proteome</keyword>
<accession>A0ABR4CSI3</accession>
<organism evidence="1 2">
    <name type="scientific">Oculimacula yallundae</name>
    <dbReference type="NCBI Taxonomy" id="86028"/>
    <lineage>
        <taxon>Eukaryota</taxon>
        <taxon>Fungi</taxon>
        <taxon>Dikarya</taxon>
        <taxon>Ascomycota</taxon>
        <taxon>Pezizomycotina</taxon>
        <taxon>Leotiomycetes</taxon>
        <taxon>Helotiales</taxon>
        <taxon>Ploettnerulaceae</taxon>
        <taxon>Oculimacula</taxon>
    </lineage>
</organism>
<protein>
    <submittedName>
        <fullName evidence="1">Uncharacterized protein</fullName>
    </submittedName>
</protein>
<reference evidence="1 2" key="1">
    <citation type="journal article" date="2024" name="Commun. Biol.">
        <title>Comparative genomic analysis of thermophilic fungi reveals convergent evolutionary adaptations and gene losses.</title>
        <authorList>
            <person name="Steindorff A.S."/>
            <person name="Aguilar-Pontes M.V."/>
            <person name="Robinson A.J."/>
            <person name="Andreopoulos B."/>
            <person name="LaButti K."/>
            <person name="Kuo A."/>
            <person name="Mondo S."/>
            <person name="Riley R."/>
            <person name="Otillar R."/>
            <person name="Haridas S."/>
            <person name="Lipzen A."/>
            <person name="Grimwood J."/>
            <person name="Schmutz J."/>
            <person name="Clum A."/>
            <person name="Reid I.D."/>
            <person name="Moisan M.C."/>
            <person name="Butler G."/>
            <person name="Nguyen T.T.M."/>
            <person name="Dewar K."/>
            <person name="Conant G."/>
            <person name="Drula E."/>
            <person name="Henrissat B."/>
            <person name="Hansel C."/>
            <person name="Singer S."/>
            <person name="Hutchinson M.I."/>
            <person name="de Vries R.P."/>
            <person name="Natvig D.O."/>
            <person name="Powell A.J."/>
            <person name="Tsang A."/>
            <person name="Grigoriev I.V."/>
        </authorList>
    </citation>
    <scope>NUCLEOTIDE SEQUENCE [LARGE SCALE GENOMIC DNA]</scope>
    <source>
        <strain evidence="1 2">CBS 494.80</strain>
    </source>
</reference>